<name>A0A8J4U9S2_CLAMG</name>
<feature type="compositionally biased region" description="Basic and acidic residues" evidence="3">
    <location>
        <begin position="680"/>
        <end position="691"/>
    </location>
</feature>
<dbReference type="EMBL" id="QNUK01000111">
    <property type="protein sequence ID" value="KAF5901506.1"/>
    <property type="molecule type" value="Genomic_DNA"/>
</dbReference>
<dbReference type="Proteomes" id="UP000727407">
    <property type="component" value="Unassembled WGS sequence"/>
</dbReference>
<keyword evidence="1" id="KW-0540">Nuclease</keyword>
<feature type="compositionally biased region" description="Basic and acidic residues" evidence="3">
    <location>
        <begin position="877"/>
        <end position="893"/>
    </location>
</feature>
<feature type="compositionally biased region" description="Basic and acidic residues" evidence="3">
    <location>
        <begin position="636"/>
        <end position="651"/>
    </location>
</feature>
<feature type="compositionally biased region" description="Basic and acidic residues" evidence="3">
    <location>
        <begin position="849"/>
        <end position="861"/>
    </location>
</feature>
<sequence length="977" mass="111657">MCLQQTRCDEDLLKNKIKTLEAQLQLCMKHVPQDGLTEVVLNMEKQKEEYENKAMEAIQKATEENSEAQSRLQNLHEALQVAQAESLRWQKLYEELRESSSLLKKKQDENNEQLQQLQNQLQRSRDQEESLREQCDMLQQDNAELSSAILLLEQDNQTLKEELVKFTDNWQGSWNNVAEVHKQGLESYQFVGVDNSITKQLRQTKQRLSLKDKENVMILGDLNADCGYVTNKGLKKLKLRNDPKFLWLITDEQDTTVRDKTHCAYDRIIVHGKTLISGIVPDSAQPFNFKREFSLTEQEPIFIFPLEIDIDFGDTQSDEGPNTSQTAEKDKDAFNGDSKLLTTSEQGSFDTFTNVYEQEESEESSDSSESDLTDVSPINTEFIFCLSHETNNDQDVNMMMSEASRNCTAAEEENMQSDVAAGVSPHGPVTEFSTTGDERQPVEEEHMETFDVEYQLKTSPSTSSDSQTPEDTSSETDEELPQNPNTTEQTSHCQSVDTKDEPFLAMNPTIADKYYVRDDMKEFTEEDQEQREESLADYPSDLSHSETEEPAENATTPPFTLIDLSSSGECSTDRMEDFSNAEHENFQNKDSPVLDHNSGIKDLEVESTSGSENVDVSFQKGTFDEEDVQECLTNDRNTEDDGKCSEDKQEVSDVIDQESYSSSDDHSTSKDEQNFVSSVKQEEETNHVTHHDYSTEDMVRMDNDVDYIIPDTMDRDANNLEIQNLRDLSSDVEERGFTNTNSILHDEEFKTEPTESHSRIDSGQSDTAMNDKLYSEASYDVGDARSIIPEALWSSALLMDEGNLCLDEYDWDVSAEDSYKIIPGNGENQQYTEEDLGIDDDDDDDEEDRNDRDWELEKTRIEAFYSFYGDQTEPEDDVGRNHKVTFDLDHESSECDDEDSDREPADLPDCTCSSSHSTEEESDSDLNTEDLTTLKPEYHSESDDPLERPYYPERSRMQPKEEEPVTAEVKQHPHRNK</sequence>
<dbReference type="SUPFAM" id="SSF56219">
    <property type="entry name" value="DNase I-like"/>
    <property type="match status" value="1"/>
</dbReference>
<comment type="caution">
    <text evidence="4">The sequence shown here is derived from an EMBL/GenBank/DDBJ whole genome shotgun (WGS) entry which is preliminary data.</text>
</comment>
<evidence type="ECO:0000256" key="1">
    <source>
        <dbReference type="ARBA" id="ARBA00022722"/>
    </source>
</evidence>
<feature type="compositionally biased region" description="Basic and acidic residues" evidence="3">
    <location>
        <begin position="571"/>
        <end position="587"/>
    </location>
</feature>
<dbReference type="GO" id="GO:0004530">
    <property type="term" value="F:deoxyribonuclease I activity"/>
    <property type="evidence" value="ECO:0007669"/>
    <property type="project" value="TreeGrafter"/>
</dbReference>
<dbReference type="InterPro" id="IPR016202">
    <property type="entry name" value="DNase_I"/>
</dbReference>
<dbReference type="GO" id="GO:0006308">
    <property type="term" value="P:DNA catabolic process"/>
    <property type="evidence" value="ECO:0007669"/>
    <property type="project" value="InterPro"/>
</dbReference>
<dbReference type="AlphaFoldDB" id="A0A8J4U9S2"/>
<dbReference type="PANTHER" id="PTHR11371:SF11">
    <property type="entry name" value="DEOXYRIBONUCLEASE"/>
    <property type="match status" value="1"/>
</dbReference>
<evidence type="ECO:0000313" key="5">
    <source>
        <dbReference type="Proteomes" id="UP000727407"/>
    </source>
</evidence>
<reference evidence="4" key="1">
    <citation type="submission" date="2020-07" db="EMBL/GenBank/DDBJ databases">
        <title>Clarias magur genome sequencing, assembly and annotation.</title>
        <authorList>
            <person name="Kushwaha B."/>
            <person name="Kumar R."/>
            <person name="Das P."/>
            <person name="Joshi C.G."/>
            <person name="Kumar D."/>
            <person name="Nagpure N.S."/>
            <person name="Pandey M."/>
            <person name="Agarwal S."/>
            <person name="Srivastava S."/>
            <person name="Singh M."/>
            <person name="Sahoo L."/>
            <person name="Jayasankar P."/>
            <person name="Meher P.K."/>
            <person name="Koringa P.G."/>
            <person name="Iquebal M.A."/>
            <person name="Das S.P."/>
            <person name="Bit A."/>
            <person name="Patnaik S."/>
            <person name="Patel N."/>
            <person name="Shah T.M."/>
            <person name="Hinsu A."/>
            <person name="Jena J.K."/>
        </authorList>
    </citation>
    <scope>NUCLEOTIDE SEQUENCE</scope>
    <source>
        <strain evidence="4">CIFAMagur01</strain>
        <tissue evidence="4">Testis</tissue>
    </source>
</reference>
<feature type="region of interest" description="Disordered" evidence="3">
    <location>
        <begin position="313"/>
        <end position="341"/>
    </location>
</feature>
<feature type="non-terminal residue" evidence="4">
    <location>
        <position position="1"/>
    </location>
</feature>
<feature type="compositionally biased region" description="Polar residues" evidence="3">
    <location>
        <begin position="482"/>
        <end position="496"/>
    </location>
</feature>
<feature type="region of interest" description="Disordered" evidence="3">
    <location>
        <begin position="108"/>
        <end position="131"/>
    </location>
</feature>
<feature type="compositionally biased region" description="Basic and acidic residues" evidence="3">
    <location>
        <begin position="514"/>
        <end position="523"/>
    </location>
</feature>
<feature type="compositionally biased region" description="Acidic residues" evidence="3">
    <location>
        <begin position="832"/>
        <end position="848"/>
    </location>
</feature>
<dbReference type="PRINTS" id="PR00130">
    <property type="entry name" value="DNASEI"/>
</dbReference>
<feature type="region of interest" description="Disordered" evidence="3">
    <location>
        <begin position="738"/>
        <end position="766"/>
    </location>
</feature>
<feature type="compositionally biased region" description="Polar residues" evidence="3">
    <location>
        <begin position="314"/>
        <end position="326"/>
    </location>
</feature>
<feature type="region of interest" description="Disordered" evidence="3">
    <location>
        <begin position="420"/>
        <end position="691"/>
    </location>
</feature>
<gene>
    <name evidence="4" type="ORF">DAT39_008773</name>
</gene>
<dbReference type="SMART" id="SM00476">
    <property type="entry name" value="DNaseIc"/>
    <property type="match status" value="1"/>
</dbReference>
<keyword evidence="5" id="KW-1185">Reference proteome</keyword>
<dbReference type="PANTHER" id="PTHR11371">
    <property type="entry name" value="DEOXYRIBONUCLEASE"/>
    <property type="match status" value="1"/>
</dbReference>
<dbReference type="GO" id="GO:0005634">
    <property type="term" value="C:nucleus"/>
    <property type="evidence" value="ECO:0007669"/>
    <property type="project" value="TreeGrafter"/>
</dbReference>
<feature type="compositionally biased region" description="Basic and acidic residues" evidence="3">
    <location>
        <begin position="663"/>
        <end position="673"/>
    </location>
</feature>
<keyword evidence="2" id="KW-0378">Hydrolase</keyword>
<dbReference type="InterPro" id="IPR036691">
    <property type="entry name" value="Endo/exonu/phosph_ase_sf"/>
</dbReference>
<feature type="region of interest" description="Disordered" evidence="3">
    <location>
        <begin position="820"/>
        <end position="977"/>
    </location>
</feature>
<protein>
    <submittedName>
        <fullName evidence="4">TRAF3-interacting JNK-activating modulator-like</fullName>
    </submittedName>
</protein>
<feature type="compositionally biased region" description="Basic and acidic residues" evidence="3">
    <location>
        <begin position="936"/>
        <end position="963"/>
    </location>
</feature>
<feature type="compositionally biased region" description="Polar residues" evidence="3">
    <location>
        <begin position="606"/>
        <end position="620"/>
    </location>
</feature>
<proteinExistence type="predicted"/>
<feature type="compositionally biased region" description="Low complexity" evidence="3">
    <location>
        <begin position="458"/>
        <end position="471"/>
    </location>
</feature>
<organism evidence="4 5">
    <name type="scientific">Clarias magur</name>
    <name type="common">Asian catfish</name>
    <name type="synonym">Macropteronotus magur</name>
    <dbReference type="NCBI Taxonomy" id="1594786"/>
    <lineage>
        <taxon>Eukaryota</taxon>
        <taxon>Metazoa</taxon>
        <taxon>Chordata</taxon>
        <taxon>Craniata</taxon>
        <taxon>Vertebrata</taxon>
        <taxon>Euteleostomi</taxon>
        <taxon>Actinopterygii</taxon>
        <taxon>Neopterygii</taxon>
        <taxon>Teleostei</taxon>
        <taxon>Ostariophysi</taxon>
        <taxon>Siluriformes</taxon>
        <taxon>Clariidae</taxon>
        <taxon>Clarias</taxon>
    </lineage>
</organism>
<accession>A0A8J4U9S2</accession>
<dbReference type="GO" id="GO:0003677">
    <property type="term" value="F:DNA binding"/>
    <property type="evidence" value="ECO:0007669"/>
    <property type="project" value="TreeGrafter"/>
</dbReference>
<feature type="compositionally biased region" description="Basic and acidic residues" evidence="3">
    <location>
        <begin position="436"/>
        <end position="449"/>
    </location>
</feature>
<feature type="compositionally biased region" description="Low complexity" evidence="3">
    <location>
        <begin position="112"/>
        <end position="122"/>
    </location>
</feature>
<dbReference type="OrthoDB" id="8447412at2759"/>
<feature type="compositionally biased region" description="Basic and acidic residues" evidence="3">
    <location>
        <begin position="744"/>
        <end position="760"/>
    </location>
</feature>
<evidence type="ECO:0000256" key="2">
    <source>
        <dbReference type="ARBA" id="ARBA00022801"/>
    </source>
</evidence>
<evidence type="ECO:0000256" key="3">
    <source>
        <dbReference type="SAM" id="MobiDB-lite"/>
    </source>
</evidence>
<dbReference type="Gene3D" id="3.60.10.10">
    <property type="entry name" value="Endonuclease/exonuclease/phosphatase"/>
    <property type="match status" value="1"/>
</dbReference>
<evidence type="ECO:0000313" key="4">
    <source>
        <dbReference type="EMBL" id="KAF5901506.1"/>
    </source>
</evidence>